<dbReference type="InterPro" id="IPR000524">
    <property type="entry name" value="Tscrpt_reg_HTH_GntR"/>
</dbReference>
<gene>
    <name evidence="8" type="ORF">EBB06_14395</name>
</gene>
<dbReference type="Pfam" id="PF00155">
    <property type="entry name" value="Aminotran_1_2"/>
    <property type="match status" value="1"/>
</dbReference>
<keyword evidence="9" id="KW-1185">Reference proteome</keyword>
<dbReference type="Proteomes" id="UP000290682">
    <property type="component" value="Unassembled WGS sequence"/>
</dbReference>
<keyword evidence="3" id="KW-0663">Pyridoxal phosphate</keyword>
<dbReference type="RefSeq" id="WP_129213840.1">
    <property type="nucleotide sequence ID" value="NZ_REGR01000015.1"/>
</dbReference>
<dbReference type="PROSITE" id="PS50949">
    <property type="entry name" value="HTH_GNTR"/>
    <property type="match status" value="1"/>
</dbReference>
<evidence type="ECO:0000256" key="4">
    <source>
        <dbReference type="ARBA" id="ARBA00023015"/>
    </source>
</evidence>
<dbReference type="Pfam" id="PF00392">
    <property type="entry name" value="GntR"/>
    <property type="match status" value="1"/>
</dbReference>
<evidence type="ECO:0000256" key="5">
    <source>
        <dbReference type="ARBA" id="ARBA00023125"/>
    </source>
</evidence>
<dbReference type="InterPro" id="IPR015421">
    <property type="entry name" value="PyrdxlP-dep_Trfase_major"/>
</dbReference>
<keyword evidence="6" id="KW-0804">Transcription</keyword>
<evidence type="ECO:0000313" key="8">
    <source>
        <dbReference type="EMBL" id="RXZ42231.1"/>
    </source>
</evidence>
<evidence type="ECO:0000256" key="6">
    <source>
        <dbReference type="ARBA" id="ARBA00023163"/>
    </source>
</evidence>
<dbReference type="GO" id="GO:0008483">
    <property type="term" value="F:transaminase activity"/>
    <property type="evidence" value="ECO:0007669"/>
    <property type="project" value="UniProtKB-KW"/>
</dbReference>
<feature type="domain" description="HTH gntR-type" evidence="7">
    <location>
        <begin position="10"/>
        <end position="78"/>
    </location>
</feature>
<dbReference type="CDD" id="cd07377">
    <property type="entry name" value="WHTH_GntR"/>
    <property type="match status" value="1"/>
</dbReference>
<dbReference type="EMBL" id="REGR01000015">
    <property type="protein sequence ID" value="RXZ42231.1"/>
    <property type="molecule type" value="Genomic_DNA"/>
</dbReference>
<dbReference type="InterPro" id="IPR036390">
    <property type="entry name" value="WH_DNA-bd_sf"/>
</dbReference>
<dbReference type="InterPro" id="IPR036388">
    <property type="entry name" value="WH-like_DNA-bd_sf"/>
</dbReference>
<evidence type="ECO:0000256" key="3">
    <source>
        <dbReference type="ARBA" id="ARBA00022898"/>
    </source>
</evidence>
<evidence type="ECO:0000313" key="9">
    <source>
        <dbReference type="Proteomes" id="UP000290682"/>
    </source>
</evidence>
<protein>
    <recommendedName>
        <fullName evidence="2">Putative 8-amino-7-oxononanoate synthase</fullName>
    </recommendedName>
</protein>
<dbReference type="CDD" id="cd00609">
    <property type="entry name" value="AAT_like"/>
    <property type="match status" value="1"/>
</dbReference>
<dbReference type="Gene3D" id="3.40.640.10">
    <property type="entry name" value="Type I PLP-dependent aspartate aminotransferase-like (Major domain)"/>
    <property type="match status" value="1"/>
</dbReference>
<proteinExistence type="inferred from homology"/>
<keyword evidence="8" id="KW-0032">Aminotransferase</keyword>
<evidence type="ECO:0000256" key="1">
    <source>
        <dbReference type="ARBA" id="ARBA00005384"/>
    </source>
</evidence>
<reference evidence="8 9" key="1">
    <citation type="submission" date="2018-10" db="EMBL/GenBank/DDBJ databases">
        <title>Draft genome of Fastidiocella sp. strain 375T, a bacterium isolated from a karstic cave dripping water.</title>
        <authorList>
            <person name="Coelho C."/>
            <person name="Verissimo A."/>
            <person name="Tiago I."/>
        </authorList>
    </citation>
    <scope>NUCLEOTIDE SEQUENCE [LARGE SCALE GENOMIC DNA]</scope>
    <source>
        <strain evidence="8 9">CAVE-375</strain>
    </source>
</reference>
<evidence type="ECO:0000259" key="7">
    <source>
        <dbReference type="PROSITE" id="PS50949"/>
    </source>
</evidence>
<name>A0ABY0F9S9_9NEIS</name>
<dbReference type="Gene3D" id="1.10.10.10">
    <property type="entry name" value="Winged helix-like DNA-binding domain superfamily/Winged helix DNA-binding domain"/>
    <property type="match status" value="1"/>
</dbReference>
<dbReference type="InterPro" id="IPR004839">
    <property type="entry name" value="Aminotransferase_I/II_large"/>
</dbReference>
<organism evidence="8 9">
    <name type="scientific">Crenobacter cavernae</name>
    <dbReference type="NCBI Taxonomy" id="2290923"/>
    <lineage>
        <taxon>Bacteria</taxon>
        <taxon>Pseudomonadati</taxon>
        <taxon>Pseudomonadota</taxon>
        <taxon>Betaproteobacteria</taxon>
        <taxon>Neisseriales</taxon>
        <taxon>Neisseriaceae</taxon>
        <taxon>Crenobacter</taxon>
    </lineage>
</organism>
<dbReference type="SUPFAM" id="SSF53383">
    <property type="entry name" value="PLP-dependent transferases"/>
    <property type="match status" value="1"/>
</dbReference>
<dbReference type="InterPro" id="IPR051446">
    <property type="entry name" value="HTH_trans_reg/aminotransferase"/>
</dbReference>
<keyword evidence="4" id="KW-0805">Transcription regulation</keyword>
<dbReference type="InterPro" id="IPR015424">
    <property type="entry name" value="PyrdxlP-dep_Trfase"/>
</dbReference>
<keyword evidence="8" id="KW-0808">Transferase</keyword>
<comment type="similarity">
    <text evidence="1">In the C-terminal section; belongs to the class-I pyridoxal-phosphate-dependent aminotransferase family.</text>
</comment>
<keyword evidence="5" id="KW-0238">DNA-binding</keyword>
<dbReference type="PANTHER" id="PTHR46577:SF2">
    <property type="entry name" value="TRANSCRIPTIONAL REGULATORY PROTEIN"/>
    <property type="match status" value="1"/>
</dbReference>
<dbReference type="SUPFAM" id="SSF46785">
    <property type="entry name" value="Winged helix' DNA-binding domain"/>
    <property type="match status" value="1"/>
</dbReference>
<accession>A0ABY0F9S9</accession>
<comment type="caution">
    <text evidence="8">The sequence shown here is derived from an EMBL/GenBank/DDBJ whole genome shotgun (WGS) entry which is preliminary data.</text>
</comment>
<evidence type="ECO:0000256" key="2">
    <source>
        <dbReference type="ARBA" id="ARBA00021531"/>
    </source>
</evidence>
<dbReference type="PANTHER" id="PTHR46577">
    <property type="entry name" value="HTH-TYPE TRANSCRIPTIONAL REGULATORY PROTEIN GABR"/>
    <property type="match status" value="1"/>
</dbReference>
<sequence length="478" mass="52335">MLRLDRASPVPLTEQIVAALSDDIAAGRLTAGTRLPSIRQFADKFDVSPYTVINAYDRLVALGRIASRQGAGFFVCRASAEPQDPARLDSGGEIDAMWLTRRILEAGDHLVSGSGFLPPAWLEDTLSPSLIARALREAGDAHTHEPAPPQGLPALREQLALKLRAQGIPADAGRLLVTNGATQAIDLVCRQFLRPGDAVVVEEPGYHILFNRLVEAGVRVLPMPRRPDGPDVDRLEALVREYRPRMVFVQSVLHNPTGWDASAPVLHRLLTLAERHDFLIAEDDVYGDLHPGEPLRLAQLSGLRRVIYFGSFSKVLSPAMRLGFVCAEPSIIDSLLGQRVGSVLTGSRLDELLLIHLLQSGRFRKHLARTRERLARARTRSLSTLAEAGFDTSGAAEHGLFLWLPLPDGVDADALVRDAYDNGILLAPGRLFMPLGDASRYLRFSAAASGYARLVDYFRARFAALEGWRTMRLPSPPG</sequence>
<dbReference type="SMART" id="SM00345">
    <property type="entry name" value="HTH_GNTR"/>
    <property type="match status" value="1"/>
</dbReference>